<evidence type="ECO:0000256" key="6">
    <source>
        <dbReference type="SAM" id="Phobius"/>
    </source>
</evidence>
<feature type="transmembrane region" description="Helical" evidence="6">
    <location>
        <begin position="192"/>
        <end position="213"/>
    </location>
</feature>
<dbReference type="EMBL" id="CP047652">
    <property type="protein sequence ID" value="QHI96339.1"/>
    <property type="molecule type" value="Genomic_DNA"/>
</dbReference>
<evidence type="ECO:0000256" key="1">
    <source>
        <dbReference type="ARBA" id="ARBA00004651"/>
    </source>
</evidence>
<gene>
    <name evidence="7" type="ORF">GT348_01650</name>
</gene>
<sequence length="301" mass="33145">MPKSKLGILRQILVDSGDSQTSLSAAGCAFFATLSLFPALTASISIYGLVFDIQTVEPQLEVLKNLLPPSAYSLIFERIHTLVMQPHSSLTLGLVFSLLIALWTATAGSRSVISALNMAYNTKESRGFFQFQFLAFGTTLMAVLGACLTLALMVAAPAIVDYLPHYLSYIGLETRYLPSWAHFLVMKSTAGLVHWLAPSIMLLFVFVAVCLLYRFAPCRNWTRWCWILPGALVSTFMWVLTSLGFSWYVSHFASYSVTYGPLGAVAAVMMWFFVSAYVIIFGAVANAVIEKNGKIKVQEEA</sequence>
<proteinExistence type="predicted"/>
<keyword evidence="2" id="KW-1003">Cell membrane</keyword>
<evidence type="ECO:0000313" key="7">
    <source>
        <dbReference type="EMBL" id="QHI96339.1"/>
    </source>
</evidence>
<dbReference type="NCBIfam" id="TIGR00765">
    <property type="entry name" value="yihY_not_rbn"/>
    <property type="match status" value="1"/>
</dbReference>
<evidence type="ECO:0000256" key="3">
    <source>
        <dbReference type="ARBA" id="ARBA00022692"/>
    </source>
</evidence>
<feature type="transmembrane region" description="Helical" evidence="6">
    <location>
        <begin position="21"/>
        <end position="50"/>
    </location>
</feature>
<dbReference type="PANTHER" id="PTHR30213">
    <property type="entry name" value="INNER MEMBRANE PROTEIN YHJD"/>
    <property type="match status" value="1"/>
</dbReference>
<dbReference type="InterPro" id="IPR017039">
    <property type="entry name" value="Virul_fac_BrkB"/>
</dbReference>
<reference evidence="7 8" key="1">
    <citation type="submission" date="2020-01" db="EMBL/GenBank/DDBJ databases">
        <title>Genome sequencing of strain KACC 21507.</title>
        <authorList>
            <person name="Heo J."/>
            <person name="Kim S.-J."/>
            <person name="Kim J.-S."/>
            <person name="Hong S.-B."/>
            <person name="Kwon S.-W."/>
        </authorList>
    </citation>
    <scope>NUCLEOTIDE SEQUENCE [LARGE SCALE GENOMIC DNA]</scope>
    <source>
        <strain evidence="7 8">KACC 21507</strain>
    </source>
</reference>
<dbReference type="GO" id="GO:0005886">
    <property type="term" value="C:plasma membrane"/>
    <property type="evidence" value="ECO:0007669"/>
    <property type="project" value="UniProtKB-SubCell"/>
</dbReference>
<dbReference type="Pfam" id="PF03631">
    <property type="entry name" value="Virul_fac_BrkB"/>
    <property type="match status" value="1"/>
</dbReference>
<dbReference type="PIRSF" id="PIRSF035875">
    <property type="entry name" value="RNase_BN"/>
    <property type="match status" value="1"/>
</dbReference>
<protein>
    <submittedName>
        <fullName evidence="7">YihY family inner membrane protein</fullName>
    </submittedName>
</protein>
<evidence type="ECO:0000313" key="8">
    <source>
        <dbReference type="Proteomes" id="UP000463975"/>
    </source>
</evidence>
<evidence type="ECO:0000256" key="2">
    <source>
        <dbReference type="ARBA" id="ARBA00022475"/>
    </source>
</evidence>
<feature type="transmembrane region" description="Helical" evidence="6">
    <location>
        <begin position="90"/>
        <end position="113"/>
    </location>
</feature>
<keyword evidence="5 6" id="KW-0472">Membrane</keyword>
<evidence type="ECO:0000256" key="5">
    <source>
        <dbReference type="ARBA" id="ARBA00023136"/>
    </source>
</evidence>
<accession>A0A6P1NFJ9</accession>
<keyword evidence="3 6" id="KW-0812">Transmembrane</keyword>
<keyword evidence="4 6" id="KW-1133">Transmembrane helix</keyword>
<dbReference type="PANTHER" id="PTHR30213:SF0">
    <property type="entry name" value="UPF0761 MEMBRANE PROTEIN YIHY"/>
    <property type="match status" value="1"/>
</dbReference>
<dbReference type="KEGG" id="bomb:GT348_01650"/>
<feature type="transmembrane region" description="Helical" evidence="6">
    <location>
        <begin position="268"/>
        <end position="289"/>
    </location>
</feature>
<keyword evidence="8" id="KW-1185">Reference proteome</keyword>
<dbReference type="AlphaFoldDB" id="A0A6P1NFJ9"/>
<comment type="subcellular location">
    <subcellularLocation>
        <location evidence="1">Cell membrane</location>
        <topology evidence="1">Multi-pass membrane protein</topology>
    </subcellularLocation>
</comment>
<organism evidence="7 8">
    <name type="scientific">Aristophania vespae</name>
    <dbReference type="NCBI Taxonomy" id="2697033"/>
    <lineage>
        <taxon>Bacteria</taxon>
        <taxon>Pseudomonadati</taxon>
        <taxon>Pseudomonadota</taxon>
        <taxon>Alphaproteobacteria</taxon>
        <taxon>Acetobacterales</taxon>
        <taxon>Acetobacteraceae</taxon>
        <taxon>Aristophania</taxon>
    </lineage>
</organism>
<dbReference type="Proteomes" id="UP000463975">
    <property type="component" value="Chromosome"/>
</dbReference>
<feature type="transmembrane region" description="Helical" evidence="6">
    <location>
        <begin position="133"/>
        <end position="160"/>
    </location>
</feature>
<name>A0A6P1NFJ9_9PROT</name>
<evidence type="ECO:0000256" key="4">
    <source>
        <dbReference type="ARBA" id="ARBA00022989"/>
    </source>
</evidence>
<feature type="transmembrane region" description="Helical" evidence="6">
    <location>
        <begin position="225"/>
        <end position="248"/>
    </location>
</feature>
<dbReference type="RefSeq" id="WP_160619397.1">
    <property type="nucleotide sequence ID" value="NZ_CP047652.1"/>
</dbReference>